<dbReference type="Proteomes" id="UP000658514">
    <property type="component" value="Unassembled WGS sequence"/>
</dbReference>
<evidence type="ECO:0000313" key="3">
    <source>
        <dbReference type="Proteomes" id="UP000658514"/>
    </source>
</evidence>
<protein>
    <submittedName>
        <fullName evidence="2">SMI1/KNR4 family protein</fullName>
    </submittedName>
</protein>
<gene>
    <name evidence="2" type="ORF">H6G24_30965</name>
</gene>
<accession>A0ABR8AIP4</accession>
<dbReference type="InterPro" id="IPR037883">
    <property type="entry name" value="Knr4/Smi1-like_sf"/>
</dbReference>
<feature type="domain" description="Knr4/Smi1-like" evidence="1">
    <location>
        <begin position="195"/>
        <end position="254"/>
    </location>
</feature>
<keyword evidence="3" id="KW-1185">Reference proteome</keyword>
<evidence type="ECO:0000259" key="1">
    <source>
        <dbReference type="Pfam" id="PF09346"/>
    </source>
</evidence>
<comment type="caution">
    <text evidence="2">The sequence shown here is derived from an EMBL/GenBank/DDBJ whole genome shotgun (WGS) entry which is preliminary data.</text>
</comment>
<proteinExistence type="predicted"/>
<dbReference type="RefSeq" id="WP_190549715.1">
    <property type="nucleotide sequence ID" value="NZ_CAWPNO010000105.1"/>
</dbReference>
<reference evidence="2 3" key="1">
    <citation type="journal article" date="2020" name="ISME J.">
        <title>Comparative genomics reveals insights into cyanobacterial evolution and habitat adaptation.</title>
        <authorList>
            <person name="Chen M.Y."/>
            <person name="Teng W.K."/>
            <person name="Zhao L."/>
            <person name="Hu C.X."/>
            <person name="Zhou Y.K."/>
            <person name="Han B.P."/>
            <person name="Song L.R."/>
            <person name="Shu W.S."/>
        </authorList>
    </citation>
    <scope>NUCLEOTIDE SEQUENCE [LARGE SCALE GENOMIC DNA]</scope>
    <source>
        <strain evidence="2 3">FACHB-288</strain>
    </source>
</reference>
<dbReference type="EMBL" id="JACJQH010000069">
    <property type="protein sequence ID" value="MBD2199846.1"/>
    <property type="molecule type" value="Genomic_DNA"/>
</dbReference>
<dbReference type="Pfam" id="PF09346">
    <property type="entry name" value="SMI1_KNR4"/>
    <property type="match status" value="1"/>
</dbReference>
<evidence type="ECO:0000313" key="2">
    <source>
        <dbReference type="EMBL" id="MBD2199846.1"/>
    </source>
</evidence>
<dbReference type="SUPFAM" id="SSF160631">
    <property type="entry name" value="SMI1/KNR4-like"/>
    <property type="match status" value="1"/>
</dbReference>
<sequence length="430" mass="50911">MWEVRYLNAELLDLKLWGEGCRLYQIRQMGDDEICLIQTRDTPQESLSRRSDTLRVACFHGVVRERWQVVYAERGKVQHLLFEFTDEAEACEFMYREIKRIKHPHLVGLFQTDAEAEQLCQALTQLQIQFSHDAKGRVRVYDQDIFTVERHFGCQLPLRKWLTIPERIHVTLARLRKFDPYNRYAQITTNPPIGSEAKLSALEAQHGIRLPDVYRTFLLEVCNGGNWERLGHYWSAEEVMANNSVELWNQPLPEFLAKLKAAKSKDWLTNPGNRQYSGLLRIVDWDNPVRDLFLTQEGYEVEIQGDWIRFCEFSPEQWLKDFLDDIQYGLSPIEGLLAFLRSGELIRDYPYFHSVNFARLLAETIGLNIDPELTNEQVKMSDEIDYKINQWRIENMGKMRYNFDFNAEQAELRTQRILERLEYVYHILYP</sequence>
<organism evidence="2 3">
    <name type="scientific">Calothrix parietina FACHB-288</name>
    <dbReference type="NCBI Taxonomy" id="2692896"/>
    <lineage>
        <taxon>Bacteria</taxon>
        <taxon>Bacillati</taxon>
        <taxon>Cyanobacteriota</taxon>
        <taxon>Cyanophyceae</taxon>
        <taxon>Nostocales</taxon>
        <taxon>Calotrichaceae</taxon>
        <taxon>Calothrix</taxon>
    </lineage>
</organism>
<dbReference type="InterPro" id="IPR018958">
    <property type="entry name" value="Knr4/Smi1-like_dom"/>
</dbReference>
<name>A0ABR8AIP4_9CYAN</name>
<dbReference type="Gene3D" id="3.40.1580.10">
    <property type="entry name" value="SMI1/KNR4-like"/>
    <property type="match status" value="1"/>
</dbReference>